<feature type="domain" description="DUF6036" evidence="1">
    <location>
        <begin position="34"/>
        <end position="167"/>
    </location>
</feature>
<dbReference type="InterPro" id="IPR043519">
    <property type="entry name" value="NT_sf"/>
</dbReference>
<proteinExistence type="predicted"/>
<evidence type="ECO:0000259" key="1">
    <source>
        <dbReference type="Pfam" id="PF19502"/>
    </source>
</evidence>
<dbReference type="SUPFAM" id="SSF81301">
    <property type="entry name" value="Nucleotidyltransferase"/>
    <property type="match status" value="1"/>
</dbReference>
<dbReference type="KEGG" id="smon:AWR27_19220"/>
<organism evidence="2 3">
    <name type="scientific">Spirosoma montaniterrae</name>
    <dbReference type="NCBI Taxonomy" id="1178516"/>
    <lineage>
        <taxon>Bacteria</taxon>
        <taxon>Pseudomonadati</taxon>
        <taxon>Bacteroidota</taxon>
        <taxon>Cytophagia</taxon>
        <taxon>Cytophagales</taxon>
        <taxon>Cytophagaceae</taxon>
        <taxon>Spirosoma</taxon>
    </lineage>
</organism>
<dbReference type="Gene3D" id="3.30.460.40">
    <property type="match status" value="1"/>
</dbReference>
<dbReference type="STRING" id="1178516.AWR27_19220"/>
<evidence type="ECO:0000313" key="3">
    <source>
        <dbReference type="Proteomes" id="UP000187941"/>
    </source>
</evidence>
<gene>
    <name evidence="2" type="ORF">AWR27_19220</name>
</gene>
<sequence length="183" mass="20475">MDVVATFYRANLNNPKKPMDISREDVTELFRSLNQHHVQYLLVGGMATALHGYVRATEDLDLWIRVGNENKAGLITALEENDVAGAIYLKDVPLLFGWTSVVAGKRGFTLDMGHALKAFSELDFDACYERAVDASFDGVPFKVIHLNDLITEKRATGRPKDQIDVDELTKLTKRNTDSTDETD</sequence>
<dbReference type="Proteomes" id="UP000187941">
    <property type="component" value="Chromosome"/>
</dbReference>
<dbReference type="OrthoDB" id="121150at2"/>
<name>A0A1P9X4K8_9BACT</name>
<keyword evidence="3" id="KW-1185">Reference proteome</keyword>
<dbReference type="Pfam" id="PF19502">
    <property type="entry name" value="DUF6036"/>
    <property type="match status" value="1"/>
</dbReference>
<protein>
    <recommendedName>
        <fullName evidence="1">DUF6036 domain-containing protein</fullName>
    </recommendedName>
</protein>
<dbReference type="InterPro" id="IPR045792">
    <property type="entry name" value="DUF6036"/>
</dbReference>
<dbReference type="AlphaFoldDB" id="A0A1P9X4K8"/>
<evidence type="ECO:0000313" key="2">
    <source>
        <dbReference type="EMBL" id="AQG82586.1"/>
    </source>
</evidence>
<dbReference type="EMBL" id="CP014263">
    <property type="protein sequence ID" value="AQG82586.1"/>
    <property type="molecule type" value="Genomic_DNA"/>
</dbReference>
<accession>A0A1P9X4K8</accession>
<reference evidence="2 3" key="1">
    <citation type="submission" date="2016-01" db="EMBL/GenBank/DDBJ databases">
        <authorList>
            <person name="Oliw E.H."/>
        </authorList>
    </citation>
    <scope>NUCLEOTIDE SEQUENCE [LARGE SCALE GENOMIC DNA]</scope>
    <source>
        <strain evidence="2 3">DY10</strain>
    </source>
</reference>